<accession>A0A2A4GZA9</accession>
<comment type="similarity">
    <text evidence="1">Belongs to the ABC transporter superfamily.</text>
</comment>
<gene>
    <name evidence="10" type="ORF">B5C08_02325</name>
</gene>
<evidence type="ECO:0000256" key="1">
    <source>
        <dbReference type="ARBA" id="ARBA00005417"/>
    </source>
</evidence>
<dbReference type="AlphaFoldDB" id="A0A2A4GZA9"/>
<dbReference type="GO" id="GO:0006865">
    <property type="term" value="P:amino acid transport"/>
    <property type="evidence" value="ECO:0007669"/>
    <property type="project" value="UniProtKB-KW"/>
</dbReference>
<evidence type="ECO:0000256" key="4">
    <source>
        <dbReference type="ARBA" id="ARBA00022741"/>
    </source>
</evidence>
<dbReference type="InterPro" id="IPR027417">
    <property type="entry name" value="P-loop_NTPase"/>
</dbReference>
<dbReference type="GeneID" id="77326089"/>
<keyword evidence="6" id="KW-1278">Translocase</keyword>
<dbReference type="InterPro" id="IPR017871">
    <property type="entry name" value="ABC_transporter-like_CS"/>
</dbReference>
<dbReference type="Pfam" id="PF00005">
    <property type="entry name" value="ABC_tran"/>
    <property type="match status" value="1"/>
</dbReference>
<evidence type="ECO:0000256" key="7">
    <source>
        <dbReference type="ARBA" id="ARBA00022970"/>
    </source>
</evidence>
<protein>
    <submittedName>
        <fullName evidence="10">Methionine ABC transporter ATP-binding protein</fullName>
    </submittedName>
</protein>
<dbReference type="InterPro" id="IPR003439">
    <property type="entry name" value="ABC_transporter-like_ATP-bd"/>
</dbReference>
<keyword evidence="5 10" id="KW-0067">ATP-binding</keyword>
<evidence type="ECO:0000256" key="5">
    <source>
        <dbReference type="ARBA" id="ARBA00022840"/>
    </source>
</evidence>
<dbReference type="InterPro" id="IPR045865">
    <property type="entry name" value="ACT-like_dom_sf"/>
</dbReference>
<evidence type="ECO:0000259" key="9">
    <source>
        <dbReference type="PROSITE" id="PS50893"/>
    </source>
</evidence>
<dbReference type="GO" id="GO:0005886">
    <property type="term" value="C:plasma membrane"/>
    <property type="evidence" value="ECO:0007669"/>
    <property type="project" value="UniProtKB-ARBA"/>
</dbReference>
<dbReference type="GO" id="GO:0005524">
    <property type="term" value="F:ATP binding"/>
    <property type="evidence" value="ECO:0007669"/>
    <property type="project" value="UniProtKB-KW"/>
</dbReference>
<dbReference type="PANTHER" id="PTHR43166:SF30">
    <property type="entry name" value="METHIONINE IMPORT ATP-BINDING PROTEIN METN"/>
    <property type="match status" value="1"/>
</dbReference>
<dbReference type="EMBL" id="MWUU01000002">
    <property type="protein sequence ID" value="PCF56893.1"/>
    <property type="molecule type" value="Genomic_DNA"/>
</dbReference>
<keyword evidence="7" id="KW-0029">Amino-acid transport</keyword>
<dbReference type="Pfam" id="PF09383">
    <property type="entry name" value="NIL"/>
    <property type="match status" value="1"/>
</dbReference>
<dbReference type="GO" id="GO:0016887">
    <property type="term" value="F:ATP hydrolysis activity"/>
    <property type="evidence" value="ECO:0007669"/>
    <property type="project" value="InterPro"/>
</dbReference>
<dbReference type="InterPro" id="IPR003593">
    <property type="entry name" value="AAA+_ATPase"/>
</dbReference>
<dbReference type="SUPFAM" id="SSF52540">
    <property type="entry name" value="P-loop containing nucleoside triphosphate hydrolases"/>
    <property type="match status" value="1"/>
</dbReference>
<keyword evidence="8" id="KW-0472">Membrane</keyword>
<organism evidence="10 11">
    <name type="scientific">Staphylococcus delphini</name>
    <dbReference type="NCBI Taxonomy" id="53344"/>
    <lineage>
        <taxon>Bacteria</taxon>
        <taxon>Bacillati</taxon>
        <taxon>Bacillota</taxon>
        <taxon>Bacilli</taxon>
        <taxon>Bacillales</taxon>
        <taxon>Staphylococcaceae</taxon>
        <taxon>Staphylococcus</taxon>
        <taxon>Staphylococcus intermedius group</taxon>
    </lineage>
</organism>
<dbReference type="PROSITE" id="PS50893">
    <property type="entry name" value="ABC_TRANSPORTER_2"/>
    <property type="match status" value="1"/>
</dbReference>
<dbReference type="Gene3D" id="3.40.50.300">
    <property type="entry name" value="P-loop containing nucleotide triphosphate hydrolases"/>
    <property type="match status" value="1"/>
</dbReference>
<sequence length="341" mass="37993">MIEFKNVNKIFKKGSHSVHALKDISFSIQAGDVFGVIGYSGAGKSTLVRLINQLEQQTSGDVYVDGHHLNTYAPAQLRAVKKDIGMIFQQFNLLDSKTVFKNVAMPLILRKVPMDEIKSRVEEMLHFVGLSGKANNFPNELSGGQKQRVAIARALVTRPKILLCDEATSALDPATTDSILQLLKKTNETFGVTIIVITHEMSVIQSICNRVAIMENGVVIELDTVKQVFSHPKTATAQRFVSTVINTSPSQKVMDNLQIDEQHQLYRLFIESTQITQTLINDLIQKASVNVNIVHATMADIQEETVGYLWLLIKGDGAQQQQVTSYFEHHQIQYEKGVPTC</sequence>
<evidence type="ECO:0000256" key="6">
    <source>
        <dbReference type="ARBA" id="ARBA00022967"/>
    </source>
</evidence>
<keyword evidence="3" id="KW-1003">Cell membrane</keyword>
<dbReference type="Proteomes" id="UP000218335">
    <property type="component" value="Unassembled WGS sequence"/>
</dbReference>
<evidence type="ECO:0000313" key="10">
    <source>
        <dbReference type="EMBL" id="PCF56893.1"/>
    </source>
</evidence>
<proteinExistence type="inferred from homology"/>
<evidence type="ECO:0000256" key="2">
    <source>
        <dbReference type="ARBA" id="ARBA00022448"/>
    </source>
</evidence>
<keyword evidence="4" id="KW-0547">Nucleotide-binding</keyword>
<feature type="domain" description="ABC transporter" evidence="9">
    <location>
        <begin position="2"/>
        <end position="241"/>
    </location>
</feature>
<dbReference type="InterPro" id="IPR041701">
    <property type="entry name" value="MetN_ABC"/>
</dbReference>
<evidence type="ECO:0000256" key="8">
    <source>
        <dbReference type="ARBA" id="ARBA00023136"/>
    </source>
</evidence>
<dbReference type="InterPro" id="IPR018449">
    <property type="entry name" value="NIL_domain"/>
</dbReference>
<dbReference type="PROSITE" id="PS00211">
    <property type="entry name" value="ABC_TRANSPORTER_1"/>
    <property type="match status" value="1"/>
</dbReference>
<keyword evidence="2" id="KW-0813">Transport</keyword>
<name>A0A2A4GZA9_9STAP</name>
<evidence type="ECO:0000313" key="11">
    <source>
        <dbReference type="Proteomes" id="UP000218335"/>
    </source>
</evidence>
<evidence type="ECO:0000256" key="3">
    <source>
        <dbReference type="ARBA" id="ARBA00022475"/>
    </source>
</evidence>
<dbReference type="PANTHER" id="PTHR43166">
    <property type="entry name" value="AMINO ACID IMPORT ATP-BINDING PROTEIN"/>
    <property type="match status" value="1"/>
</dbReference>
<comment type="caution">
    <text evidence="10">The sequence shown here is derived from an EMBL/GenBank/DDBJ whole genome shotgun (WGS) entry which is preliminary data.</text>
</comment>
<dbReference type="CDD" id="cd03258">
    <property type="entry name" value="ABC_MetN_methionine_transporter"/>
    <property type="match status" value="1"/>
</dbReference>
<dbReference type="InterPro" id="IPR050086">
    <property type="entry name" value="MetN_ABC_transporter-like"/>
</dbReference>
<reference evidence="10 11" key="1">
    <citation type="journal article" date="2017" name="PLoS ONE">
        <title>Development of a real-time PCR for detection of Staphylococcus pseudintermedius using a novel automated comparison of whole-genome sequences.</title>
        <authorList>
            <person name="Verstappen K.M."/>
            <person name="Huijbregts L."/>
            <person name="Spaninks M."/>
            <person name="Wagenaar J.A."/>
            <person name="Fluit A.C."/>
            <person name="Duim B."/>
        </authorList>
    </citation>
    <scope>NUCLEOTIDE SEQUENCE [LARGE SCALE GENOMIC DNA]</scope>
    <source>
        <strain evidence="10 11">215070706401-1</strain>
    </source>
</reference>
<dbReference type="SUPFAM" id="SSF55021">
    <property type="entry name" value="ACT-like"/>
    <property type="match status" value="1"/>
</dbReference>
<dbReference type="RefSeq" id="WP_096591505.1">
    <property type="nucleotide sequence ID" value="NZ_CP094734.1"/>
</dbReference>
<dbReference type="SMART" id="SM00382">
    <property type="entry name" value="AAA"/>
    <property type="match status" value="1"/>
</dbReference>
<dbReference type="Gene3D" id="3.30.70.260">
    <property type="match status" value="1"/>
</dbReference>
<dbReference type="SMART" id="SM00930">
    <property type="entry name" value="NIL"/>
    <property type="match status" value="1"/>
</dbReference>
<dbReference type="FunFam" id="3.40.50.300:FF:000056">
    <property type="entry name" value="Cell division ATP-binding protein FtsE"/>
    <property type="match status" value="1"/>
</dbReference>